<gene>
    <name evidence="1" type="ORF">BSOLF_1065</name>
</gene>
<dbReference type="PANTHER" id="PTHR43434:SF26">
    <property type="entry name" value="PYROPHOSPHATASE PPAX"/>
    <property type="match status" value="1"/>
</dbReference>
<protein>
    <submittedName>
        <fullName evidence="1">Haloacid dehalogenase-like hydrolase</fullName>
    </submittedName>
</protein>
<dbReference type="InterPro" id="IPR050155">
    <property type="entry name" value="HAD-like_hydrolase_sf"/>
</dbReference>
<dbReference type="EMBL" id="PEBX01000056">
    <property type="protein sequence ID" value="PTQ55972.1"/>
    <property type="molecule type" value="Genomic_DNA"/>
</dbReference>
<dbReference type="SFLD" id="SFLDS00003">
    <property type="entry name" value="Haloacid_Dehalogenase"/>
    <property type="match status" value="1"/>
</dbReference>
<dbReference type="PANTHER" id="PTHR43434">
    <property type="entry name" value="PHOSPHOGLYCOLATE PHOSPHATASE"/>
    <property type="match status" value="1"/>
</dbReference>
<reference evidence="2" key="1">
    <citation type="journal article" date="2018" name="Sci. Rep.">
        <title>Lignite coal burning seam in the remote Altai Mountains harbors a hydrogen-driven thermophilic microbial community.</title>
        <authorList>
            <person name="Kadnikov V.V."/>
            <person name="Mardanov A.V."/>
            <person name="Ivasenko D.A."/>
            <person name="Antsiferov D.V."/>
            <person name="Beletsky A.V."/>
            <person name="Karnachuk O.V."/>
            <person name="Ravin N.V."/>
        </authorList>
    </citation>
    <scope>NUCLEOTIDE SEQUENCE [LARGE SCALE GENOMIC DNA]</scope>
</reference>
<dbReference type="GO" id="GO:0008967">
    <property type="term" value="F:phosphoglycolate phosphatase activity"/>
    <property type="evidence" value="ECO:0007669"/>
    <property type="project" value="TreeGrafter"/>
</dbReference>
<dbReference type="Gene3D" id="1.10.150.240">
    <property type="entry name" value="Putative phosphatase, domain 2"/>
    <property type="match status" value="1"/>
</dbReference>
<dbReference type="AlphaFoldDB" id="A0A2R6Y025"/>
<dbReference type="InterPro" id="IPR023214">
    <property type="entry name" value="HAD_sf"/>
</dbReference>
<organism evidence="1 2">
    <name type="scientific">Candidatus Carbonibacillus altaicus</name>
    <dbReference type="NCBI Taxonomy" id="2163959"/>
    <lineage>
        <taxon>Bacteria</taxon>
        <taxon>Bacillati</taxon>
        <taxon>Bacillota</taxon>
        <taxon>Bacilli</taxon>
        <taxon>Bacillales</taxon>
        <taxon>Candidatus Carbonibacillus</taxon>
    </lineage>
</organism>
<dbReference type="Gene3D" id="3.40.50.1000">
    <property type="entry name" value="HAD superfamily/HAD-like"/>
    <property type="match status" value="1"/>
</dbReference>
<comment type="caution">
    <text evidence="1">The sequence shown here is derived from an EMBL/GenBank/DDBJ whole genome shotgun (WGS) entry which is preliminary data.</text>
</comment>
<evidence type="ECO:0000313" key="1">
    <source>
        <dbReference type="EMBL" id="PTQ55972.1"/>
    </source>
</evidence>
<accession>A0A2R6Y025</accession>
<dbReference type="InterPro" id="IPR023198">
    <property type="entry name" value="PGP-like_dom2"/>
</dbReference>
<name>A0A2R6Y025_9BACL</name>
<dbReference type="InterPro" id="IPR041492">
    <property type="entry name" value="HAD_2"/>
</dbReference>
<dbReference type="InterPro" id="IPR036412">
    <property type="entry name" value="HAD-like_sf"/>
</dbReference>
<proteinExistence type="predicted"/>
<dbReference type="Proteomes" id="UP000244338">
    <property type="component" value="Unassembled WGS sequence"/>
</dbReference>
<dbReference type="SUPFAM" id="SSF56784">
    <property type="entry name" value="HAD-like"/>
    <property type="match status" value="1"/>
</dbReference>
<dbReference type="SFLD" id="SFLDG01129">
    <property type="entry name" value="C1.5:_HAD__Beta-PGM__Phosphata"/>
    <property type="match status" value="1"/>
</dbReference>
<dbReference type="GO" id="GO:0006281">
    <property type="term" value="P:DNA repair"/>
    <property type="evidence" value="ECO:0007669"/>
    <property type="project" value="TreeGrafter"/>
</dbReference>
<sequence length="228" mass="25627">MKGREAIVLFDFDGTIADTGEMVLLSLLHVLDQVRPRVYTRGDLIDYLGLPLREQFARLAPEADADQLIRAYRAYQQTIFASHLRPVAGMREVLEALYARSVPMGIVTSRQRTSTEEGLRHLGWVHYFQTIVGFEDVRSHKPDPEPLYTALMRLGWHDRRCAPDGSYVPEDGPVVFYVGDQPVDMEAARSAGVQAVLVGWSMARPEVLLGLEVDARLTEPRALLDLLP</sequence>
<evidence type="ECO:0000313" key="2">
    <source>
        <dbReference type="Proteomes" id="UP000244338"/>
    </source>
</evidence>
<dbReference type="Pfam" id="PF13419">
    <property type="entry name" value="HAD_2"/>
    <property type="match status" value="1"/>
</dbReference>
<keyword evidence="1" id="KW-0378">Hydrolase</keyword>
<dbReference type="GO" id="GO:0005829">
    <property type="term" value="C:cytosol"/>
    <property type="evidence" value="ECO:0007669"/>
    <property type="project" value="TreeGrafter"/>
</dbReference>